<keyword evidence="3" id="KW-0001">2Fe-2S</keyword>
<feature type="domain" description="Rieske" evidence="11">
    <location>
        <begin position="52"/>
        <end position="137"/>
    </location>
</feature>
<comment type="function">
    <text evidence="1">Iron-sulfur subunit of the cytochrome bc1 complex, an essential component of the respiratory electron transport chain required for ATP synthesis. The bc1 complex catalyzes the oxidation of menaquinol and the reduction of cytochrome c in the respiratory chain. The bc1 complex operates through a Q-cycle mechanism that couples electron transfer to generation of the proton gradient that drives ATP synthesis.</text>
</comment>
<evidence type="ECO:0000313" key="12">
    <source>
        <dbReference type="EMBL" id="GGO81462.1"/>
    </source>
</evidence>
<evidence type="ECO:0000256" key="7">
    <source>
        <dbReference type="ARBA" id="ARBA00023157"/>
    </source>
</evidence>
<dbReference type="GO" id="GO:0016020">
    <property type="term" value="C:membrane"/>
    <property type="evidence" value="ECO:0007669"/>
    <property type="project" value="InterPro"/>
</dbReference>
<dbReference type="CDD" id="cd03467">
    <property type="entry name" value="Rieske"/>
    <property type="match status" value="1"/>
</dbReference>
<dbReference type="GO" id="GO:0004497">
    <property type="term" value="F:monooxygenase activity"/>
    <property type="evidence" value="ECO:0007669"/>
    <property type="project" value="UniProtKB-ARBA"/>
</dbReference>
<accession>A0A918DRS2</accession>
<dbReference type="GO" id="GO:0046872">
    <property type="term" value="F:metal ion binding"/>
    <property type="evidence" value="ECO:0007669"/>
    <property type="project" value="UniProtKB-KW"/>
</dbReference>
<evidence type="ECO:0000256" key="10">
    <source>
        <dbReference type="SAM" id="MobiDB-lite"/>
    </source>
</evidence>
<evidence type="ECO:0000259" key="11">
    <source>
        <dbReference type="PROSITE" id="PS51296"/>
    </source>
</evidence>
<reference evidence="12" key="2">
    <citation type="submission" date="2020-09" db="EMBL/GenBank/DDBJ databases">
        <authorList>
            <person name="Sun Q."/>
            <person name="Zhou Y."/>
        </authorList>
    </citation>
    <scope>NUCLEOTIDE SEQUENCE</scope>
    <source>
        <strain evidence="12">CGMCC 4.7201</strain>
    </source>
</reference>
<keyword evidence="6" id="KW-0411">Iron-sulfur</keyword>
<reference evidence="12" key="1">
    <citation type="journal article" date="2014" name="Int. J. Syst. Evol. Microbiol.">
        <title>Complete genome sequence of Corynebacterium casei LMG S-19264T (=DSM 44701T), isolated from a smear-ripened cheese.</title>
        <authorList>
            <consortium name="US DOE Joint Genome Institute (JGI-PGF)"/>
            <person name="Walter F."/>
            <person name="Albersmeier A."/>
            <person name="Kalinowski J."/>
            <person name="Ruckert C."/>
        </authorList>
    </citation>
    <scope>NUCLEOTIDE SEQUENCE</scope>
    <source>
        <strain evidence="12">CGMCC 4.7201</strain>
    </source>
</reference>
<protein>
    <recommendedName>
        <fullName evidence="2">Cytochrome bc1 complex Rieske iron-sulfur subunit</fullName>
    </recommendedName>
    <alternativeName>
        <fullName evidence="8">Cytochrome bc1 reductase complex subunit QcrA</fullName>
    </alternativeName>
</protein>
<evidence type="ECO:0000256" key="9">
    <source>
        <dbReference type="ARBA" id="ARBA00034078"/>
    </source>
</evidence>
<dbReference type="Proteomes" id="UP000641932">
    <property type="component" value="Unassembled WGS sequence"/>
</dbReference>
<evidence type="ECO:0000256" key="4">
    <source>
        <dbReference type="ARBA" id="ARBA00022723"/>
    </source>
</evidence>
<name>A0A918DRS2_9ACTN</name>
<dbReference type="FunFam" id="2.102.10.10:FF:000016">
    <property type="entry name" value="Nitrite reductase/ring-hydroxylating ferredoxin subunit"/>
    <property type="match status" value="1"/>
</dbReference>
<evidence type="ECO:0000256" key="6">
    <source>
        <dbReference type="ARBA" id="ARBA00023014"/>
    </source>
</evidence>
<dbReference type="GO" id="GO:0016705">
    <property type="term" value="F:oxidoreductase activity, acting on paired donors, with incorporation or reduction of molecular oxygen"/>
    <property type="evidence" value="ECO:0007669"/>
    <property type="project" value="UniProtKB-ARBA"/>
</dbReference>
<evidence type="ECO:0000256" key="5">
    <source>
        <dbReference type="ARBA" id="ARBA00023004"/>
    </source>
</evidence>
<dbReference type="EMBL" id="BMMS01000002">
    <property type="protein sequence ID" value="GGO81462.1"/>
    <property type="molecule type" value="Genomic_DNA"/>
</dbReference>
<keyword evidence="13" id="KW-1185">Reference proteome</keyword>
<dbReference type="InterPro" id="IPR036922">
    <property type="entry name" value="Rieske_2Fe-2S_sf"/>
</dbReference>
<proteinExistence type="predicted"/>
<keyword evidence="7" id="KW-1015">Disulfide bond</keyword>
<dbReference type="GO" id="GO:0051537">
    <property type="term" value="F:2 iron, 2 sulfur cluster binding"/>
    <property type="evidence" value="ECO:0007669"/>
    <property type="project" value="UniProtKB-KW"/>
</dbReference>
<feature type="region of interest" description="Disordered" evidence="10">
    <location>
        <begin position="134"/>
        <end position="163"/>
    </location>
</feature>
<dbReference type="InterPro" id="IPR017941">
    <property type="entry name" value="Rieske_2Fe-2S"/>
</dbReference>
<evidence type="ECO:0000256" key="1">
    <source>
        <dbReference type="ARBA" id="ARBA00002494"/>
    </source>
</evidence>
<gene>
    <name evidence="12" type="ORF">GCM10012280_05750</name>
</gene>
<dbReference type="Pfam" id="PF00355">
    <property type="entry name" value="Rieske"/>
    <property type="match status" value="1"/>
</dbReference>
<organism evidence="12 13">
    <name type="scientific">Wenjunlia tyrosinilytica</name>
    <dbReference type="NCBI Taxonomy" id="1544741"/>
    <lineage>
        <taxon>Bacteria</taxon>
        <taxon>Bacillati</taxon>
        <taxon>Actinomycetota</taxon>
        <taxon>Actinomycetes</taxon>
        <taxon>Kitasatosporales</taxon>
        <taxon>Streptomycetaceae</taxon>
        <taxon>Wenjunlia</taxon>
    </lineage>
</organism>
<sequence>MDGFDDGRGPIPCRRSVLVAAAALTSASCGPGTGAAAPAVPTEPVDLGAATQIPVGGAELFRERKLLVSQPEKGRFTAFSAVCTHAGCVVDSVADGTANCPCHGSRFHITDGTVAQGPADKALPAIPVRVEDGRITVGGKPKDDWRTTGGGAPGRPRRPAPPH</sequence>
<dbReference type="InterPro" id="IPR005805">
    <property type="entry name" value="Rieske_Fe-S_prot_C"/>
</dbReference>
<evidence type="ECO:0000313" key="13">
    <source>
        <dbReference type="Proteomes" id="UP000641932"/>
    </source>
</evidence>
<dbReference type="InterPro" id="IPR014349">
    <property type="entry name" value="Rieske_Fe-S_prot"/>
</dbReference>
<dbReference type="SUPFAM" id="SSF50022">
    <property type="entry name" value="ISP domain"/>
    <property type="match status" value="1"/>
</dbReference>
<dbReference type="Gene3D" id="2.102.10.10">
    <property type="entry name" value="Rieske [2Fe-2S] iron-sulphur domain"/>
    <property type="match status" value="1"/>
</dbReference>
<comment type="caution">
    <text evidence="12">The sequence shown here is derived from an EMBL/GenBank/DDBJ whole genome shotgun (WGS) entry which is preliminary data.</text>
</comment>
<dbReference type="PROSITE" id="PS51296">
    <property type="entry name" value="RIESKE"/>
    <property type="match status" value="1"/>
</dbReference>
<dbReference type="AlphaFoldDB" id="A0A918DRS2"/>
<keyword evidence="5" id="KW-0408">Iron</keyword>
<evidence type="ECO:0000256" key="3">
    <source>
        <dbReference type="ARBA" id="ARBA00022714"/>
    </source>
</evidence>
<evidence type="ECO:0000256" key="8">
    <source>
        <dbReference type="ARBA" id="ARBA00029586"/>
    </source>
</evidence>
<dbReference type="PRINTS" id="PR00162">
    <property type="entry name" value="RIESKE"/>
</dbReference>
<keyword evidence="4" id="KW-0479">Metal-binding</keyword>
<feature type="compositionally biased region" description="Basic and acidic residues" evidence="10">
    <location>
        <begin position="134"/>
        <end position="146"/>
    </location>
</feature>
<dbReference type="PANTHER" id="PTHR10134">
    <property type="entry name" value="CYTOCHROME B-C1 COMPLEX SUBUNIT RIESKE, MITOCHONDRIAL"/>
    <property type="match status" value="1"/>
</dbReference>
<evidence type="ECO:0000256" key="2">
    <source>
        <dbReference type="ARBA" id="ARBA00015816"/>
    </source>
</evidence>
<comment type="cofactor">
    <cofactor evidence="9">
        <name>[2Fe-2S] cluster</name>
        <dbReference type="ChEBI" id="CHEBI:190135"/>
    </cofactor>
</comment>